<keyword evidence="5" id="KW-0004">4Fe-4S</keyword>
<dbReference type="InterPro" id="IPR005273">
    <property type="entry name" value="Ura-DNA_glyco_family4"/>
</dbReference>
<evidence type="ECO:0000256" key="3">
    <source>
        <dbReference type="ARBA" id="ARBA00012030"/>
    </source>
</evidence>
<comment type="caution">
    <text evidence="14">The sequence shown here is derived from an EMBL/GenBank/DDBJ whole genome shotgun (WGS) entry which is preliminary data.</text>
</comment>
<dbReference type="SUPFAM" id="SSF52141">
    <property type="entry name" value="Uracil-DNA glycosylase-like"/>
    <property type="match status" value="1"/>
</dbReference>
<evidence type="ECO:0000256" key="4">
    <source>
        <dbReference type="ARBA" id="ARBA00019403"/>
    </source>
</evidence>
<keyword evidence="7" id="KW-0227">DNA damage</keyword>
<dbReference type="RefSeq" id="WP_377360149.1">
    <property type="nucleotide sequence ID" value="NZ_JBHTCM010000018.1"/>
</dbReference>
<keyword evidence="15" id="KW-1185">Reference proteome</keyword>
<evidence type="ECO:0000256" key="1">
    <source>
        <dbReference type="ARBA" id="ARBA00001400"/>
    </source>
</evidence>
<name>A0ABW2KX30_9PROT</name>
<dbReference type="PANTHER" id="PTHR33693">
    <property type="entry name" value="TYPE-5 URACIL-DNA GLYCOSYLASE"/>
    <property type="match status" value="1"/>
</dbReference>
<evidence type="ECO:0000256" key="7">
    <source>
        <dbReference type="ARBA" id="ARBA00022763"/>
    </source>
</evidence>
<organism evidence="14 15">
    <name type="scientific">Rhodocista pekingensis</name>
    <dbReference type="NCBI Taxonomy" id="201185"/>
    <lineage>
        <taxon>Bacteria</taxon>
        <taxon>Pseudomonadati</taxon>
        <taxon>Pseudomonadota</taxon>
        <taxon>Alphaproteobacteria</taxon>
        <taxon>Rhodospirillales</taxon>
        <taxon>Azospirillaceae</taxon>
        <taxon>Rhodocista</taxon>
    </lineage>
</organism>
<dbReference type="SMART" id="SM00987">
    <property type="entry name" value="UreE_C"/>
    <property type="match status" value="1"/>
</dbReference>
<proteinExistence type="inferred from homology"/>
<evidence type="ECO:0000256" key="9">
    <source>
        <dbReference type="ARBA" id="ARBA00023004"/>
    </source>
</evidence>
<evidence type="ECO:0000256" key="10">
    <source>
        <dbReference type="ARBA" id="ARBA00023014"/>
    </source>
</evidence>
<keyword evidence="10" id="KW-0411">Iron-sulfur</keyword>
<dbReference type="Proteomes" id="UP001596456">
    <property type="component" value="Unassembled WGS sequence"/>
</dbReference>
<evidence type="ECO:0000256" key="2">
    <source>
        <dbReference type="ARBA" id="ARBA00006521"/>
    </source>
</evidence>
<dbReference type="CDD" id="cd10030">
    <property type="entry name" value="UDG-F4_TTUDGA_SPO1dp_like"/>
    <property type="match status" value="1"/>
</dbReference>
<feature type="compositionally biased region" description="Low complexity" evidence="12">
    <location>
        <begin position="32"/>
        <end position="57"/>
    </location>
</feature>
<keyword evidence="11" id="KW-0234">DNA repair</keyword>
<dbReference type="InterPro" id="IPR005122">
    <property type="entry name" value="Uracil-DNA_glycosylase-like"/>
</dbReference>
<feature type="region of interest" description="Disordered" evidence="12">
    <location>
        <begin position="28"/>
        <end position="94"/>
    </location>
</feature>
<evidence type="ECO:0000256" key="6">
    <source>
        <dbReference type="ARBA" id="ARBA00022723"/>
    </source>
</evidence>
<comment type="similarity">
    <text evidence="2">Belongs to the uracil-DNA glycosylase (UDG) superfamily. Type 4 (UDGa) family.</text>
</comment>
<keyword evidence="8" id="KW-0378">Hydrolase</keyword>
<comment type="catalytic activity">
    <reaction evidence="1">
        <text>Hydrolyzes single-stranded DNA or mismatched double-stranded DNA and polynucleotides, releasing free uracil.</text>
        <dbReference type="EC" id="3.2.2.27"/>
    </reaction>
</comment>
<sequence>MIELGQSVAALRFLAEIGADEAVNDQPTDWTAIASRSRAAAAETARPSGAVPSGAVPPRAPAPARPGSARPAGSAPAAAGSAPPPPLGAAESSQTARAAAAAATSLPELKAALAAFEGCALRHTATNLVFAAGDPSARVMLVGEAPGEQEDRQGLPFVGPAGLLLDRMLAAIGLDRTADTPDRAAYITNVVNWRPPGNRSPTDGEVAACLPFVQRHIELVNPAVLVLLGGISAKSLLQRTEGITRLRGRWFEYASPGLSRPLPALPMLHPAYLLRNPAAKREAWKDLLALQERLEALDAGR</sequence>
<accession>A0ABW2KX30</accession>
<dbReference type="Gene3D" id="3.40.470.10">
    <property type="entry name" value="Uracil-DNA glycosylase-like domain"/>
    <property type="match status" value="1"/>
</dbReference>
<evidence type="ECO:0000256" key="5">
    <source>
        <dbReference type="ARBA" id="ARBA00022485"/>
    </source>
</evidence>
<gene>
    <name evidence="14" type="ORF">ACFQPS_15620</name>
</gene>
<dbReference type="Pfam" id="PF03167">
    <property type="entry name" value="UDG"/>
    <property type="match status" value="1"/>
</dbReference>
<dbReference type="InterPro" id="IPR051536">
    <property type="entry name" value="UDG_Type-4/5"/>
</dbReference>
<evidence type="ECO:0000256" key="8">
    <source>
        <dbReference type="ARBA" id="ARBA00022801"/>
    </source>
</evidence>
<protein>
    <recommendedName>
        <fullName evidence="4">Type-4 uracil-DNA glycosylase</fullName>
        <ecNumber evidence="3">3.2.2.27</ecNumber>
    </recommendedName>
</protein>
<dbReference type="PANTHER" id="PTHR33693:SF1">
    <property type="entry name" value="TYPE-4 URACIL-DNA GLYCOSYLASE"/>
    <property type="match status" value="1"/>
</dbReference>
<evidence type="ECO:0000256" key="11">
    <source>
        <dbReference type="ARBA" id="ARBA00023204"/>
    </source>
</evidence>
<dbReference type="EC" id="3.2.2.27" evidence="3"/>
<dbReference type="InterPro" id="IPR036895">
    <property type="entry name" value="Uracil-DNA_glycosylase-like_sf"/>
</dbReference>
<dbReference type="EMBL" id="JBHTCM010000018">
    <property type="protein sequence ID" value="MFC7334597.1"/>
    <property type="molecule type" value="Genomic_DNA"/>
</dbReference>
<feature type="domain" description="Uracil-DNA glycosylase-like" evidence="13">
    <location>
        <begin position="130"/>
        <end position="288"/>
    </location>
</feature>
<evidence type="ECO:0000313" key="14">
    <source>
        <dbReference type="EMBL" id="MFC7334597.1"/>
    </source>
</evidence>
<dbReference type="NCBIfam" id="TIGR00758">
    <property type="entry name" value="UDG_fam4"/>
    <property type="match status" value="1"/>
</dbReference>
<feature type="compositionally biased region" description="Low complexity" evidence="12">
    <location>
        <begin position="65"/>
        <end position="81"/>
    </location>
</feature>
<evidence type="ECO:0000256" key="12">
    <source>
        <dbReference type="SAM" id="MobiDB-lite"/>
    </source>
</evidence>
<dbReference type="SMART" id="SM00986">
    <property type="entry name" value="UDG"/>
    <property type="match status" value="1"/>
</dbReference>
<keyword evidence="6" id="KW-0479">Metal-binding</keyword>
<keyword evidence="9" id="KW-0408">Iron</keyword>
<reference evidence="15" key="1">
    <citation type="journal article" date="2019" name="Int. J. Syst. Evol. Microbiol.">
        <title>The Global Catalogue of Microorganisms (GCM) 10K type strain sequencing project: providing services to taxonomists for standard genome sequencing and annotation.</title>
        <authorList>
            <consortium name="The Broad Institute Genomics Platform"/>
            <consortium name="The Broad Institute Genome Sequencing Center for Infectious Disease"/>
            <person name="Wu L."/>
            <person name="Ma J."/>
        </authorList>
    </citation>
    <scope>NUCLEOTIDE SEQUENCE [LARGE SCALE GENOMIC DNA]</scope>
    <source>
        <strain evidence="15">CGMCC 1.16275</strain>
    </source>
</reference>
<evidence type="ECO:0000313" key="15">
    <source>
        <dbReference type="Proteomes" id="UP001596456"/>
    </source>
</evidence>
<evidence type="ECO:0000259" key="13">
    <source>
        <dbReference type="SMART" id="SM00986"/>
    </source>
</evidence>